<dbReference type="RefSeq" id="WP_345141070.1">
    <property type="nucleotide sequence ID" value="NZ_BAABAT010000057.1"/>
</dbReference>
<accession>A0ABP8DSI2</accession>
<protein>
    <recommendedName>
        <fullName evidence="3">Pullulanase</fullName>
    </recommendedName>
</protein>
<organism evidence="1 2">
    <name type="scientific">Dactylosporangium darangshiense</name>
    <dbReference type="NCBI Taxonomy" id="579108"/>
    <lineage>
        <taxon>Bacteria</taxon>
        <taxon>Bacillati</taxon>
        <taxon>Actinomycetota</taxon>
        <taxon>Actinomycetes</taxon>
        <taxon>Micromonosporales</taxon>
        <taxon>Micromonosporaceae</taxon>
        <taxon>Dactylosporangium</taxon>
    </lineage>
</organism>
<evidence type="ECO:0000313" key="2">
    <source>
        <dbReference type="Proteomes" id="UP001500620"/>
    </source>
</evidence>
<reference evidence="2" key="1">
    <citation type="journal article" date="2019" name="Int. J. Syst. Evol. Microbiol.">
        <title>The Global Catalogue of Microorganisms (GCM) 10K type strain sequencing project: providing services to taxonomists for standard genome sequencing and annotation.</title>
        <authorList>
            <consortium name="The Broad Institute Genomics Platform"/>
            <consortium name="The Broad Institute Genome Sequencing Center for Infectious Disease"/>
            <person name="Wu L."/>
            <person name="Ma J."/>
        </authorList>
    </citation>
    <scope>NUCLEOTIDE SEQUENCE [LARGE SCALE GENOMIC DNA]</scope>
    <source>
        <strain evidence="2">JCM 17441</strain>
    </source>
</reference>
<comment type="caution">
    <text evidence="1">The sequence shown here is derived from an EMBL/GenBank/DDBJ whole genome shotgun (WGS) entry which is preliminary data.</text>
</comment>
<dbReference type="Proteomes" id="UP001500620">
    <property type="component" value="Unassembled WGS sequence"/>
</dbReference>
<sequence length="77" mass="7931">MSDEYVSLDKDLDGDGDVDPARVYTLDDGSNVLVGALDGDGEDDFTAVDADGDGVYETSYDANTGETTDLTADAAAS</sequence>
<evidence type="ECO:0008006" key="3">
    <source>
        <dbReference type="Google" id="ProtNLM"/>
    </source>
</evidence>
<name>A0ABP8DSI2_9ACTN</name>
<proteinExistence type="predicted"/>
<gene>
    <name evidence="1" type="ORF">GCM10022255_102690</name>
</gene>
<dbReference type="EMBL" id="BAABAT010000057">
    <property type="protein sequence ID" value="GAA4262911.1"/>
    <property type="molecule type" value="Genomic_DNA"/>
</dbReference>
<keyword evidence="2" id="KW-1185">Reference proteome</keyword>
<evidence type="ECO:0000313" key="1">
    <source>
        <dbReference type="EMBL" id="GAA4262911.1"/>
    </source>
</evidence>